<dbReference type="AlphaFoldDB" id="A0A7V4XQT6"/>
<gene>
    <name evidence="1" type="ORF">ENW50_01870</name>
</gene>
<comment type="caution">
    <text evidence="1">The sequence shown here is derived from an EMBL/GenBank/DDBJ whole genome shotgun (WGS) entry which is preliminary data.</text>
</comment>
<organism evidence="1">
    <name type="scientific">Acidobacterium capsulatum</name>
    <dbReference type="NCBI Taxonomy" id="33075"/>
    <lineage>
        <taxon>Bacteria</taxon>
        <taxon>Pseudomonadati</taxon>
        <taxon>Acidobacteriota</taxon>
        <taxon>Terriglobia</taxon>
        <taxon>Terriglobales</taxon>
        <taxon>Acidobacteriaceae</taxon>
        <taxon>Acidobacterium</taxon>
    </lineage>
</organism>
<dbReference type="Pfam" id="PF03966">
    <property type="entry name" value="Trm112p"/>
    <property type="match status" value="1"/>
</dbReference>
<proteinExistence type="predicted"/>
<dbReference type="SUPFAM" id="SSF158997">
    <property type="entry name" value="Trm112p-like"/>
    <property type="match status" value="1"/>
</dbReference>
<reference evidence="1" key="1">
    <citation type="journal article" date="2020" name="mSystems">
        <title>Genome- and Community-Level Interaction Insights into Carbon Utilization and Element Cycling Functions of Hydrothermarchaeota in Hydrothermal Sediment.</title>
        <authorList>
            <person name="Zhou Z."/>
            <person name="Liu Y."/>
            <person name="Xu W."/>
            <person name="Pan J."/>
            <person name="Luo Z.H."/>
            <person name="Li M."/>
        </authorList>
    </citation>
    <scope>NUCLEOTIDE SEQUENCE [LARGE SCALE GENOMIC DNA]</scope>
    <source>
        <strain evidence="1">SpSt-855</strain>
    </source>
</reference>
<name>A0A7V4XQT6_9BACT</name>
<dbReference type="Gene3D" id="2.20.25.10">
    <property type="match status" value="1"/>
</dbReference>
<evidence type="ECO:0000313" key="1">
    <source>
        <dbReference type="EMBL" id="HGY93427.1"/>
    </source>
</evidence>
<sequence>MPFQLLDLIVCPACHSQLVEHTSQADAPALVCTSCGRRYSLLDGIPVLIPDRAKQ</sequence>
<dbReference type="EMBL" id="DTKL01000015">
    <property type="protein sequence ID" value="HGY93427.1"/>
    <property type="molecule type" value="Genomic_DNA"/>
</dbReference>
<protein>
    <submittedName>
        <fullName evidence="1">Trm112 family protein</fullName>
    </submittedName>
</protein>
<dbReference type="InterPro" id="IPR005651">
    <property type="entry name" value="Trm112-like"/>
</dbReference>
<accession>A0A7V4XQT6</accession>